<feature type="compositionally biased region" description="Polar residues" evidence="1">
    <location>
        <begin position="441"/>
        <end position="456"/>
    </location>
</feature>
<dbReference type="STRING" id="1664694.A0A0N0NRD8"/>
<dbReference type="AlphaFoldDB" id="A0A0N0NRD8"/>
<gene>
    <name evidence="3" type="ORF">AB675_2831</name>
</gene>
<name>A0A0N0NRD8_9EURO</name>
<feature type="region of interest" description="Disordered" evidence="1">
    <location>
        <begin position="486"/>
        <end position="522"/>
    </location>
</feature>
<feature type="transmembrane region" description="Helical" evidence="2">
    <location>
        <begin position="42"/>
        <end position="61"/>
    </location>
</feature>
<protein>
    <submittedName>
        <fullName evidence="3">Uncharacterized protein</fullName>
    </submittedName>
</protein>
<dbReference type="OrthoDB" id="4188781at2759"/>
<feature type="region of interest" description="Disordered" evidence="1">
    <location>
        <begin position="177"/>
        <end position="217"/>
    </location>
</feature>
<accession>A0A0N0NRD8</accession>
<feature type="transmembrane region" description="Helical" evidence="2">
    <location>
        <begin position="81"/>
        <end position="107"/>
    </location>
</feature>
<sequence>MEQSLAVWIIGGFAIAFDIASIVVNVILATSVSEPDLGALKALSFVAFGASIAAVIGLLYFAIFHVRQLRKASIGLRRASWWILCSGAGFAAAALSVTGGVLVWATIRKDDLPKTIINDDPIILLAIWYAAWGITLALQIAFYVLLGRWTRKALRTQSIGRLDLDFGISPLPMENIQRTQSRGTHRSFPSQDITLNSPPRTPTSQIPSTRRSSATKIGTMSSSKIRLVKGSAKSSLDMPAYPAGEAVSIDSAFDDWDTSSVHHEMRAAVNSSPTVRTRGGLETIPGSRSESPANALDGPFLPGSPHAASSDTAQAAGWDNRPFTSSPPSSPPPNFSRPTSRPTSSHAHQKILAPAFEPKLPTPDGTKRSSMLIQDLIHPLFRPSSPEPPPQTVGNSTMVTAAPLAGHPITPRTLSRLQRSRSESQTGHWRAMPSVDAGSGRPSTAGSIMSSVQGSPGPSIVDEDHEREIDEPVILPAFIMTAGQRSSLVGYGKRKSMKKEKEKRQSTLSVGSRLSQSFTQWD</sequence>
<feature type="transmembrane region" description="Helical" evidence="2">
    <location>
        <begin position="122"/>
        <end position="146"/>
    </location>
</feature>
<reference evidence="3 4" key="1">
    <citation type="submission" date="2015-06" db="EMBL/GenBank/DDBJ databases">
        <title>Draft genome of the ant-associated black yeast Phialophora attae CBS 131958.</title>
        <authorList>
            <person name="Moreno L.F."/>
            <person name="Stielow B.J."/>
            <person name="de Hoog S."/>
            <person name="Vicente V.A."/>
            <person name="Weiss V.A."/>
            <person name="de Vries M."/>
            <person name="Cruz L.M."/>
            <person name="Souza E.M."/>
        </authorList>
    </citation>
    <scope>NUCLEOTIDE SEQUENCE [LARGE SCALE GENOMIC DNA]</scope>
    <source>
        <strain evidence="3 4">CBS 131958</strain>
    </source>
</reference>
<feature type="region of interest" description="Disordered" evidence="1">
    <location>
        <begin position="405"/>
        <end position="460"/>
    </location>
</feature>
<feature type="compositionally biased region" description="Low complexity" evidence="1">
    <location>
        <begin position="336"/>
        <end position="345"/>
    </location>
</feature>
<keyword evidence="4" id="KW-1185">Reference proteome</keyword>
<dbReference type="Proteomes" id="UP000038010">
    <property type="component" value="Unassembled WGS sequence"/>
</dbReference>
<keyword evidence="2" id="KW-0472">Membrane</keyword>
<dbReference type="EMBL" id="LFJN01000002">
    <property type="protein sequence ID" value="KPI44978.1"/>
    <property type="molecule type" value="Genomic_DNA"/>
</dbReference>
<dbReference type="RefSeq" id="XP_018004941.1">
    <property type="nucleotide sequence ID" value="XM_018142834.1"/>
</dbReference>
<evidence type="ECO:0000256" key="1">
    <source>
        <dbReference type="SAM" id="MobiDB-lite"/>
    </source>
</evidence>
<keyword evidence="2" id="KW-0812">Transmembrane</keyword>
<keyword evidence="2" id="KW-1133">Transmembrane helix</keyword>
<dbReference type="GeneID" id="28734714"/>
<evidence type="ECO:0000313" key="3">
    <source>
        <dbReference type="EMBL" id="KPI44978.1"/>
    </source>
</evidence>
<comment type="caution">
    <text evidence="3">The sequence shown here is derived from an EMBL/GenBank/DDBJ whole genome shotgun (WGS) entry which is preliminary data.</text>
</comment>
<organism evidence="3 4">
    <name type="scientific">Cyphellophora attinorum</name>
    <dbReference type="NCBI Taxonomy" id="1664694"/>
    <lineage>
        <taxon>Eukaryota</taxon>
        <taxon>Fungi</taxon>
        <taxon>Dikarya</taxon>
        <taxon>Ascomycota</taxon>
        <taxon>Pezizomycotina</taxon>
        <taxon>Eurotiomycetes</taxon>
        <taxon>Chaetothyriomycetidae</taxon>
        <taxon>Chaetothyriales</taxon>
        <taxon>Cyphellophoraceae</taxon>
        <taxon>Cyphellophora</taxon>
    </lineage>
</organism>
<proteinExistence type="predicted"/>
<evidence type="ECO:0000256" key="2">
    <source>
        <dbReference type="SAM" id="Phobius"/>
    </source>
</evidence>
<feature type="compositionally biased region" description="Polar residues" evidence="1">
    <location>
        <begin position="506"/>
        <end position="522"/>
    </location>
</feature>
<dbReference type="VEuPathDB" id="FungiDB:AB675_2831"/>
<feature type="region of interest" description="Disordered" evidence="1">
    <location>
        <begin position="266"/>
        <end position="348"/>
    </location>
</feature>
<feature type="transmembrane region" description="Helical" evidence="2">
    <location>
        <begin position="7"/>
        <end position="30"/>
    </location>
</feature>
<evidence type="ECO:0000313" key="4">
    <source>
        <dbReference type="Proteomes" id="UP000038010"/>
    </source>
</evidence>